<evidence type="ECO:0000259" key="4">
    <source>
        <dbReference type="Pfam" id="PF14331"/>
    </source>
</evidence>
<dbReference type="InterPro" id="IPR027417">
    <property type="entry name" value="P-loop_NTPase"/>
</dbReference>
<dbReference type="Pfam" id="PF06744">
    <property type="entry name" value="IcmF_C"/>
    <property type="match status" value="1"/>
</dbReference>
<dbReference type="InterPro" id="IPR025743">
    <property type="entry name" value="TssM1_N"/>
</dbReference>
<feature type="transmembrane region" description="Helical" evidence="1">
    <location>
        <begin position="531"/>
        <end position="549"/>
    </location>
</feature>
<dbReference type="InterPro" id="IPR009612">
    <property type="entry name" value="IcmF-rel"/>
</dbReference>
<gene>
    <name evidence="5" type="primary">tssM</name>
    <name evidence="5" type="ORF">GN242_00770</name>
</gene>
<dbReference type="InterPro" id="IPR017731">
    <property type="entry name" value="TssM1-like"/>
</dbReference>
<feature type="transmembrane region" description="Helical" evidence="1">
    <location>
        <begin position="76"/>
        <end position="96"/>
    </location>
</feature>
<sequence>MMRSVMSFINRLFSVRVTKFLLFIACFILISLFIWYLGPFFGFGETRPLESIEPRIILIVLTLLCIIGLWYRFPLLIMLLLALCCAVWILGPYILVGNSYPVATVNRRVIVIGCILLVALFYGAWKLIVALRKNPKFLDRFIKDEVVKEDYKRAEIFAIIRNANSHIKNISKSTSRFKQFFWPVKFLSDLPWYMVIGTESAGKTSSILSSGQSFPEPEQLKKIAQKTMPTAICECWFSNDALFLDTAGRYVTHAEENNNEWKNILEAIKKYRSIKAINGIIVNLSVADVMGRSKAELYDISAKIRSRLDETRSVLGIHFPVYVLVSKVDQLSGFSEYFRILTEHEREQIWGVTFPYGQEMETSSAELRERIDDELGLLEKRIEDKMTLRQQEELNLSDRKRMYSLPQDFRVLSQEIAEILQSIFFTSRYDETKGLSSLRGLYFASSSQPADVYLLNNKTLIQRWSNFVQRRTSSAVELVIKKHNDADFLVTDTSYGRHYFLKTLFAEIIVKDARLVRHNLRTQSKYRFQNIFIHSACILFTAWMLNGFYHSFYNNDGYLATVSTRVSSLEDAIRNFEKANNPELIPGLLSMAQYMPEYSEIDVTRPPLDFRFGQYVGWDITADSLSLYQYFLQRLLYPMVQHEALEKLQDTLIDENNSEIYTALKTYLMLNGHGKFDKKFLINTITEAWDSSGKIAPYADREIFISHLDALFDVPEWRRYAQSMDKELVAQARAVLSRIPLSDRLYDRIKILARDDAPANLTLGQLLGAKDNQIFTMAVTDQAATSIPGLFTYVGYHEVFKKKISSLITRFNDEDGWVMESKKSTSLAEFRSTRVRSDLGFVGSAMLANAKRIDPVKQRVMQRYYEEYTQRWSDFLSHIRLRSNGPQNPLGQLALSFDIYLLRTIASTNSPLIKLAQRVVEETTLSASEADGLADNQTPNSRLLQNVNRASQLLDSLEKKRVWEGVDSHFATLREFVTGSARPDEKAGNGAVADSQLRKIMGVLQDQYTLFVISDNALKNGNMPVLSDAGIKIGAESQTWPDPIRNIIEPLLKGAHKKVNHLVIAESNKKIESDLGEMCRNTIVGRYPFARRSKEEVRVSDFERFFAPGGLADTFFRENLTEMVNTSVKPWRYKSESVERDSGTLKTFEQARDIRNIFFRNGESKQLSVNFSVSVPYMAPTITQLSLNFDGATMDYSHGPVVPVSFIWPGTRAGSILNMTAQPRMADKLSGLVFTGPWALFHWMDSVTRIENPSSANPVLVFSLSDRIVNIQASGITYNDRLITNLLRNFRCPR</sequence>
<dbReference type="PANTHER" id="PTHR36153:SF1">
    <property type="entry name" value="TYPE VI SECRETION SYSTEM COMPONENT TSSM1"/>
    <property type="match status" value="1"/>
</dbReference>
<dbReference type="NCBIfam" id="TIGR03348">
    <property type="entry name" value="VI_IcmF"/>
    <property type="match status" value="1"/>
</dbReference>
<dbReference type="Pfam" id="PF06761">
    <property type="entry name" value="IcmF-related"/>
    <property type="match status" value="1"/>
</dbReference>
<evidence type="ECO:0000259" key="3">
    <source>
        <dbReference type="Pfam" id="PF06761"/>
    </source>
</evidence>
<feature type="domain" description="Type VI secretion system IcmF C-terminal" evidence="2">
    <location>
        <begin position="1171"/>
        <end position="1268"/>
    </location>
</feature>
<feature type="transmembrane region" description="Helical" evidence="1">
    <location>
        <begin position="20"/>
        <end position="42"/>
    </location>
</feature>
<accession>A0A6I6EH41</accession>
<dbReference type="Pfam" id="PF14331">
    <property type="entry name" value="IcmF-related_N"/>
    <property type="match status" value="1"/>
</dbReference>
<feature type="transmembrane region" description="Helical" evidence="1">
    <location>
        <begin position="108"/>
        <end position="131"/>
    </location>
</feature>
<evidence type="ECO:0000256" key="1">
    <source>
        <dbReference type="SAM" id="Phobius"/>
    </source>
</evidence>
<feature type="domain" description="IcmF-related" evidence="3">
    <location>
        <begin position="591"/>
        <end position="924"/>
    </location>
</feature>
<dbReference type="SUPFAM" id="SSF52540">
    <property type="entry name" value="P-loop containing nucleoside triphosphate hydrolases"/>
    <property type="match status" value="1"/>
</dbReference>
<protein>
    <submittedName>
        <fullName evidence="5">Type VI secretion system membrane subunit TssM</fullName>
    </submittedName>
</protein>
<keyword evidence="1" id="KW-1133">Transmembrane helix</keyword>
<dbReference type="EMBL" id="CP046509">
    <property type="protein sequence ID" value="QGU85841.1"/>
    <property type="molecule type" value="Genomic_DNA"/>
</dbReference>
<dbReference type="PANTHER" id="PTHR36153">
    <property type="entry name" value="INNER MEMBRANE PROTEIN-RELATED"/>
    <property type="match status" value="1"/>
</dbReference>
<evidence type="ECO:0000313" key="5">
    <source>
        <dbReference type="EMBL" id="QGU85841.1"/>
    </source>
</evidence>
<name>A0A6I6EH41_9GAMM</name>
<reference evidence="5 6" key="1">
    <citation type="submission" date="2019-12" db="EMBL/GenBank/DDBJ databases">
        <title>Erwinia sp. nov., isolated from droppings of birds in the Qinghai-Tiebt plateau of China.</title>
        <authorList>
            <person name="Ge Y."/>
        </authorList>
    </citation>
    <scope>NUCLEOTIDE SEQUENCE [LARGE SCALE GENOMIC DNA]</scope>
    <source>
        <strain evidence="5 6">J780</strain>
    </source>
</reference>
<feature type="transmembrane region" description="Helical" evidence="1">
    <location>
        <begin position="54"/>
        <end position="71"/>
    </location>
</feature>
<organism evidence="5 6">
    <name type="scientific">Erwinia sorbitola</name>
    <dbReference type="NCBI Taxonomy" id="2681984"/>
    <lineage>
        <taxon>Bacteria</taxon>
        <taxon>Pseudomonadati</taxon>
        <taxon>Pseudomonadota</taxon>
        <taxon>Gammaproteobacteria</taxon>
        <taxon>Enterobacterales</taxon>
        <taxon>Erwiniaceae</taxon>
        <taxon>Erwinia</taxon>
    </lineage>
</organism>
<dbReference type="InterPro" id="IPR010623">
    <property type="entry name" value="IcmF_C"/>
</dbReference>
<feature type="domain" description="Type VI secretion system component TssM1 N-terminal" evidence="4">
    <location>
        <begin position="255"/>
        <end position="536"/>
    </location>
</feature>
<dbReference type="KEGG" id="erwi:GN242_00770"/>
<proteinExistence type="predicted"/>
<keyword evidence="1" id="KW-0472">Membrane</keyword>
<dbReference type="Proteomes" id="UP000424752">
    <property type="component" value="Chromosome"/>
</dbReference>
<evidence type="ECO:0000313" key="6">
    <source>
        <dbReference type="Proteomes" id="UP000424752"/>
    </source>
</evidence>
<evidence type="ECO:0000259" key="2">
    <source>
        <dbReference type="Pfam" id="PF06744"/>
    </source>
</evidence>
<keyword evidence="1" id="KW-0812">Transmembrane</keyword>
<dbReference type="InterPro" id="IPR053156">
    <property type="entry name" value="T6SS_TssM-like"/>
</dbReference>